<evidence type="ECO:0008006" key="4">
    <source>
        <dbReference type="Google" id="ProtNLM"/>
    </source>
</evidence>
<dbReference type="Proteomes" id="UP000576393">
    <property type="component" value="Unassembled WGS sequence"/>
</dbReference>
<dbReference type="InterPro" id="IPR029044">
    <property type="entry name" value="Nucleotide-diphossugar_trans"/>
</dbReference>
<name>A0A852UPB6_9ACTN</name>
<dbReference type="SUPFAM" id="SSF53448">
    <property type="entry name" value="Nucleotide-diphospho-sugar transferases"/>
    <property type="match status" value="1"/>
</dbReference>
<organism evidence="2 3">
    <name type="scientific">Streptosporangium sandarakinum</name>
    <dbReference type="NCBI Taxonomy" id="1260955"/>
    <lineage>
        <taxon>Bacteria</taxon>
        <taxon>Bacillati</taxon>
        <taxon>Actinomycetota</taxon>
        <taxon>Actinomycetes</taxon>
        <taxon>Streptosporangiales</taxon>
        <taxon>Streptosporangiaceae</taxon>
        <taxon>Streptosporangium</taxon>
    </lineage>
</organism>
<keyword evidence="3" id="KW-1185">Reference proteome</keyword>
<dbReference type="AlphaFoldDB" id="A0A852UPB6"/>
<sequence length="440" mass="46882">MTDDDRAGGPGLDYVLPLRWDDGDEAGLAELTGYLRRLARHTRVIVVDGSPSPVFERHAAAWAGIAEHLRPDDDLAFVNGKVNGVVTGMRRARAGRVVIADDDVRYGAAELASIGALLGWADLVRPQNHFDPLPWHARWDTARTLLNRAFGADYPGTFGVRRSVFHEMGGYDGDVLFENLELIRTVRAHGGRECHLLGLYVRRLPPDPARFWSQRVRQAYDDLAQPVRLAAFLSVLPALAVALSRRRYGMVLVCAGLAVGIAEAGRRRAGGRRVFPFSAALFAPVWLLERAVCAWLALAARLFLGGVPYAGRRMRTAAHSTRWIRAHRNRRTGGTGVAGAVRAEAPGAGERDPAETSGPGGRHPAGGFGPGARRGTGAPGPGAPSGGRLGLARGAEAGGPVRAVAEGLGRRSPAAAQRHRGPTGVDDGAVLGGEDERAPQ</sequence>
<comment type="caution">
    <text evidence="2">The sequence shown here is derived from an EMBL/GenBank/DDBJ whole genome shotgun (WGS) entry which is preliminary data.</text>
</comment>
<dbReference type="EMBL" id="JACCCO010000001">
    <property type="protein sequence ID" value="NYF39267.1"/>
    <property type="molecule type" value="Genomic_DNA"/>
</dbReference>
<evidence type="ECO:0000313" key="2">
    <source>
        <dbReference type="EMBL" id="NYF39267.1"/>
    </source>
</evidence>
<proteinExistence type="predicted"/>
<gene>
    <name evidence="2" type="ORF">HDA43_001426</name>
</gene>
<evidence type="ECO:0000256" key="1">
    <source>
        <dbReference type="SAM" id="MobiDB-lite"/>
    </source>
</evidence>
<feature type="region of interest" description="Disordered" evidence="1">
    <location>
        <begin position="329"/>
        <end position="440"/>
    </location>
</feature>
<feature type="compositionally biased region" description="Gly residues" evidence="1">
    <location>
        <begin position="358"/>
        <end position="389"/>
    </location>
</feature>
<accession>A0A852UPB6</accession>
<protein>
    <recommendedName>
        <fullName evidence="4">Glycosyl transferase family 21</fullName>
    </recommendedName>
</protein>
<feature type="compositionally biased region" description="Low complexity" evidence="1">
    <location>
        <begin position="390"/>
        <end position="400"/>
    </location>
</feature>
<reference evidence="2 3" key="1">
    <citation type="submission" date="2020-07" db="EMBL/GenBank/DDBJ databases">
        <title>Sequencing the genomes of 1000 actinobacteria strains.</title>
        <authorList>
            <person name="Klenk H.-P."/>
        </authorList>
    </citation>
    <scope>NUCLEOTIDE SEQUENCE [LARGE SCALE GENOMIC DNA]</scope>
    <source>
        <strain evidence="2 3">DSM 45763</strain>
    </source>
</reference>
<evidence type="ECO:0000313" key="3">
    <source>
        <dbReference type="Proteomes" id="UP000576393"/>
    </source>
</evidence>